<gene>
    <name evidence="1" type="ORF">PTTG_27847</name>
</gene>
<evidence type="ECO:0008006" key="4">
    <source>
        <dbReference type="Google" id="ProtNLM"/>
    </source>
</evidence>
<dbReference type="OrthoDB" id="422839at2759"/>
<reference evidence="2 3" key="3">
    <citation type="journal article" date="2017" name="G3 (Bethesda)">
        <title>Comparative analysis highlights variable genome content of wheat rusts and divergence of the mating loci.</title>
        <authorList>
            <person name="Cuomo C.A."/>
            <person name="Bakkeren G."/>
            <person name="Khalil H.B."/>
            <person name="Panwar V."/>
            <person name="Joly D."/>
            <person name="Linning R."/>
            <person name="Sakthikumar S."/>
            <person name="Song X."/>
            <person name="Adiconis X."/>
            <person name="Fan L."/>
            <person name="Goldberg J.M."/>
            <person name="Levin J.Z."/>
            <person name="Young S."/>
            <person name="Zeng Q."/>
            <person name="Anikster Y."/>
            <person name="Bruce M."/>
            <person name="Wang M."/>
            <person name="Yin C."/>
            <person name="McCallum B."/>
            <person name="Szabo L.J."/>
            <person name="Hulbert S."/>
            <person name="Chen X."/>
            <person name="Fellers J.P."/>
        </authorList>
    </citation>
    <scope>NUCLEOTIDE SEQUENCE</scope>
    <source>
        <strain evidence="2">isolate 1-1 / race 1 (BBBD)</strain>
        <strain evidence="3">Isolate 1-1 / race 1 (BBBD)</strain>
    </source>
</reference>
<protein>
    <recommendedName>
        <fullName evidence="4">DUF4219 domain-containing protein</fullName>
    </recommendedName>
</protein>
<evidence type="ECO:0000313" key="1">
    <source>
        <dbReference type="EMBL" id="OAV91899.1"/>
    </source>
</evidence>
<dbReference type="STRING" id="630390.A0A180GHF3"/>
<reference evidence="2" key="4">
    <citation type="submission" date="2025-05" db="UniProtKB">
        <authorList>
            <consortium name="EnsemblFungi"/>
        </authorList>
    </citation>
    <scope>IDENTIFICATION</scope>
    <source>
        <strain evidence="2">isolate 1-1 / race 1 (BBBD)</strain>
    </source>
</reference>
<evidence type="ECO:0000313" key="3">
    <source>
        <dbReference type="Proteomes" id="UP000005240"/>
    </source>
</evidence>
<sequence length="311" mass="35578">MLDVDANDKSSQALIGKLDNMNFPLWCIQMRTYLKSKDLWEICSGESVLTASKKKVKNAANILISHLSKVALKAVITPKNKDKLQLIWDAIVDQYASASINHKARIWLKFMRYEYGGDLKNYLIDFQKMIRDFSIVQLGILDDIVLILILAKLTKDCWNVFDNIIMNNHTICKLQELVYMKETRAVALTSKIKSSVKIEKDLATAYKMEAKKSKRPKPANPCYPGKHNPLPYHPAWWRFNLTAKEHDTLHPANPKAHLVLVKVTNKLSNDEDEYNVVEAAAFVINSSNKGSFFYTQFSIPTRSCRSNTFPH</sequence>
<evidence type="ECO:0000313" key="2">
    <source>
        <dbReference type="EnsemblFungi" id="PTTG_27847-t43_1-p1"/>
    </source>
</evidence>
<dbReference type="AlphaFoldDB" id="A0A180GHF3"/>
<dbReference type="VEuPathDB" id="FungiDB:PTTG_27847"/>
<reference evidence="1" key="2">
    <citation type="submission" date="2016-05" db="EMBL/GenBank/DDBJ databases">
        <title>Comparative analysis highlights variable genome content of wheat rusts and divergence of the mating loci.</title>
        <authorList>
            <person name="Cuomo C.A."/>
            <person name="Bakkeren G."/>
            <person name="Szabo L."/>
            <person name="Khalil H."/>
            <person name="Joly D."/>
            <person name="Goldberg J."/>
            <person name="Young S."/>
            <person name="Zeng Q."/>
            <person name="Fellers J."/>
        </authorList>
    </citation>
    <scope>NUCLEOTIDE SEQUENCE [LARGE SCALE GENOMIC DNA]</scope>
    <source>
        <strain evidence="1">1-1 BBBD Race 1</strain>
    </source>
</reference>
<dbReference type="EnsemblFungi" id="PTTG_27847-t43_1">
    <property type="protein sequence ID" value="PTTG_27847-t43_1-p1"/>
    <property type="gene ID" value="PTTG_27847"/>
</dbReference>
<accession>A0A180GHF3</accession>
<reference evidence="1" key="1">
    <citation type="submission" date="2009-11" db="EMBL/GenBank/DDBJ databases">
        <authorList>
            <consortium name="The Broad Institute Genome Sequencing Platform"/>
            <person name="Ward D."/>
            <person name="Feldgarden M."/>
            <person name="Earl A."/>
            <person name="Young S.K."/>
            <person name="Zeng Q."/>
            <person name="Koehrsen M."/>
            <person name="Alvarado L."/>
            <person name="Berlin A."/>
            <person name="Bochicchio J."/>
            <person name="Borenstein D."/>
            <person name="Chapman S.B."/>
            <person name="Chen Z."/>
            <person name="Engels R."/>
            <person name="Freedman E."/>
            <person name="Gellesch M."/>
            <person name="Goldberg J."/>
            <person name="Griggs A."/>
            <person name="Gujja S."/>
            <person name="Heilman E."/>
            <person name="Heiman D."/>
            <person name="Hepburn T."/>
            <person name="Howarth C."/>
            <person name="Jen D."/>
            <person name="Larson L."/>
            <person name="Lewis B."/>
            <person name="Mehta T."/>
            <person name="Park D."/>
            <person name="Pearson M."/>
            <person name="Roberts A."/>
            <person name="Saif S."/>
            <person name="Shea T."/>
            <person name="Shenoy N."/>
            <person name="Sisk P."/>
            <person name="Stolte C."/>
            <person name="Sykes S."/>
            <person name="Thomson T."/>
            <person name="Walk T."/>
            <person name="White J."/>
            <person name="Yandava C."/>
            <person name="Izard J."/>
            <person name="Baranova O.V."/>
            <person name="Blanton J.M."/>
            <person name="Tanner A.C."/>
            <person name="Dewhirst F.E."/>
            <person name="Haas B."/>
            <person name="Nusbaum C."/>
            <person name="Birren B."/>
        </authorList>
    </citation>
    <scope>NUCLEOTIDE SEQUENCE [LARGE SCALE GENOMIC DNA]</scope>
    <source>
        <strain evidence="1">1-1 BBBD Race 1</strain>
    </source>
</reference>
<name>A0A180GHF3_PUCT1</name>
<organism evidence="1">
    <name type="scientific">Puccinia triticina (isolate 1-1 / race 1 (BBBD))</name>
    <name type="common">Brown leaf rust fungus</name>
    <dbReference type="NCBI Taxonomy" id="630390"/>
    <lineage>
        <taxon>Eukaryota</taxon>
        <taxon>Fungi</taxon>
        <taxon>Dikarya</taxon>
        <taxon>Basidiomycota</taxon>
        <taxon>Pucciniomycotina</taxon>
        <taxon>Pucciniomycetes</taxon>
        <taxon>Pucciniales</taxon>
        <taxon>Pucciniaceae</taxon>
        <taxon>Puccinia</taxon>
    </lineage>
</organism>
<dbReference type="Proteomes" id="UP000005240">
    <property type="component" value="Unassembled WGS sequence"/>
</dbReference>
<keyword evidence="3" id="KW-1185">Reference proteome</keyword>
<dbReference type="Pfam" id="PF14223">
    <property type="entry name" value="Retrotran_gag_2"/>
    <property type="match status" value="1"/>
</dbReference>
<dbReference type="EMBL" id="ADAS02000073">
    <property type="protein sequence ID" value="OAV91899.1"/>
    <property type="molecule type" value="Genomic_DNA"/>
</dbReference>
<proteinExistence type="predicted"/>